<reference evidence="1 2" key="1">
    <citation type="submission" date="2016-11" db="EMBL/GenBank/DDBJ databases">
        <title>Trade-off between light-utilization and light-protection in marine flavobacteria.</title>
        <authorList>
            <person name="Kumagai Y."/>
        </authorList>
    </citation>
    <scope>NUCLEOTIDE SEQUENCE [LARGE SCALE GENOMIC DNA]</scope>
    <source>
        <strain evidence="1 2">JCM 13191</strain>
    </source>
</reference>
<dbReference type="AlphaFoldDB" id="A0A1W6MHT9"/>
<dbReference type="InterPro" id="IPR058060">
    <property type="entry name" value="HYC_CC_PP"/>
</dbReference>
<gene>
    <name evidence="1" type="ORF">BST97_03840</name>
</gene>
<name>A0A1W6MHT9_9FLAO</name>
<dbReference type="NCBIfam" id="NF047658">
    <property type="entry name" value="HYC_CC_PP"/>
    <property type="match status" value="1"/>
</dbReference>
<evidence type="ECO:0000313" key="1">
    <source>
        <dbReference type="EMBL" id="ARN77184.1"/>
    </source>
</evidence>
<keyword evidence="2" id="KW-1185">Reference proteome</keyword>
<proteinExistence type="predicted"/>
<dbReference type="STRING" id="331648.BST97_03840"/>
<accession>A0A1W6MHT9</accession>
<evidence type="ECO:0000313" key="2">
    <source>
        <dbReference type="Proteomes" id="UP000193431"/>
    </source>
</evidence>
<evidence type="ECO:0008006" key="3">
    <source>
        <dbReference type="Google" id="ProtNLM"/>
    </source>
</evidence>
<dbReference type="Proteomes" id="UP000193431">
    <property type="component" value="Chromosome"/>
</dbReference>
<dbReference type="Pfam" id="PF26622">
    <property type="entry name" value="DUF8199"/>
    <property type="match status" value="1"/>
</dbReference>
<dbReference type="EMBL" id="CP019344">
    <property type="protein sequence ID" value="ARN77184.1"/>
    <property type="molecule type" value="Genomic_DNA"/>
</dbReference>
<dbReference type="InterPro" id="IPR058512">
    <property type="entry name" value="DUF8199"/>
</dbReference>
<dbReference type="OrthoDB" id="1493875at2"/>
<protein>
    <recommendedName>
        <fullName evidence="3">Secreted protein</fullName>
    </recommendedName>
</protein>
<organism evidence="1 2">
    <name type="scientific">Nonlabens spongiae</name>
    <dbReference type="NCBI Taxonomy" id="331648"/>
    <lineage>
        <taxon>Bacteria</taxon>
        <taxon>Pseudomonadati</taxon>
        <taxon>Bacteroidota</taxon>
        <taxon>Flavobacteriia</taxon>
        <taxon>Flavobacteriales</taxon>
        <taxon>Flavobacteriaceae</taxon>
        <taxon>Nonlabens</taxon>
    </lineage>
</organism>
<sequence>MKILVHKTLSVLMAFVVLFTTMSFTIDMHYCGETLVDFSFNDSAKTCGMEKVQAEKTCNNPMMKEKSCCSNKQIVKESNEDLKMSLDKVSFEQQIFVAVFTYSYLNLFESVESEDLAFEDYPPPFLERDIQVLHQTFLI</sequence>
<dbReference type="RefSeq" id="WP_085765991.1">
    <property type="nucleotide sequence ID" value="NZ_CP019344.1"/>
</dbReference>